<dbReference type="PANTHER" id="PTHR21180:SF32">
    <property type="entry name" value="ENDONUCLEASE_EXONUCLEASE_PHOSPHATASE FAMILY DOMAIN-CONTAINING PROTEIN 1"/>
    <property type="match status" value="1"/>
</dbReference>
<organism evidence="3 4">
    <name type="scientific">Metabacillus malikii</name>
    <dbReference type="NCBI Taxonomy" id="1504265"/>
    <lineage>
        <taxon>Bacteria</taxon>
        <taxon>Bacillati</taxon>
        <taxon>Bacillota</taxon>
        <taxon>Bacilli</taxon>
        <taxon>Bacillales</taxon>
        <taxon>Bacillaceae</taxon>
        <taxon>Metabacillus</taxon>
    </lineage>
</organism>
<keyword evidence="1" id="KW-0472">Membrane</keyword>
<proteinExistence type="predicted"/>
<sequence length="212" mass="23281">MLNFQQNKKIIFLGGGLGATILLLLFLILHFNTNEANTLVEDNNEQLFIEETEELGDSEVRSEDPQQQIIVLDLKGAVRNPGVYELQVGSRVHQLIDLAGGFNEEADEGSVNLAAPLEDGMVIYIPKKGEVNENPFIEPINEETESTSKLVNINSATVEELQTLPGIGPSKAAAILAYREEEGPFSNIEDIMKVSGIGEKSFDKLKELITVK</sequence>
<dbReference type="Proteomes" id="UP001234495">
    <property type="component" value="Unassembled WGS sequence"/>
</dbReference>
<dbReference type="Pfam" id="PF12836">
    <property type="entry name" value="HHH_3"/>
    <property type="match status" value="1"/>
</dbReference>
<dbReference type="SMART" id="SM00278">
    <property type="entry name" value="HhH1"/>
    <property type="match status" value="2"/>
</dbReference>
<dbReference type="InterPro" id="IPR010994">
    <property type="entry name" value="RuvA_2-like"/>
</dbReference>
<evidence type="ECO:0000259" key="2">
    <source>
        <dbReference type="SMART" id="SM00278"/>
    </source>
</evidence>
<comment type="caution">
    <text evidence="3">The sequence shown here is derived from an EMBL/GenBank/DDBJ whole genome shotgun (WGS) entry which is preliminary data.</text>
</comment>
<dbReference type="InterPro" id="IPR051675">
    <property type="entry name" value="Endo/Exo/Phosphatase_dom_1"/>
</dbReference>
<dbReference type="RefSeq" id="WP_307342750.1">
    <property type="nucleotide sequence ID" value="NZ_JAUSUD010000013.1"/>
</dbReference>
<protein>
    <submittedName>
        <fullName evidence="3">Competence protein ComEA</fullName>
    </submittedName>
</protein>
<feature type="domain" description="Helix-hairpin-helix DNA-binding motif class 1" evidence="2">
    <location>
        <begin position="189"/>
        <end position="208"/>
    </location>
</feature>
<dbReference type="InterPro" id="IPR019554">
    <property type="entry name" value="Soluble_ligand-bd"/>
</dbReference>
<gene>
    <name evidence="3" type="ORF">J2S19_002853</name>
</gene>
<keyword evidence="1" id="KW-0812">Transmembrane</keyword>
<evidence type="ECO:0000313" key="4">
    <source>
        <dbReference type="Proteomes" id="UP001234495"/>
    </source>
</evidence>
<dbReference type="EMBL" id="JAUSUD010000013">
    <property type="protein sequence ID" value="MDQ0231570.1"/>
    <property type="molecule type" value="Genomic_DNA"/>
</dbReference>
<dbReference type="InterPro" id="IPR003583">
    <property type="entry name" value="Hlx-hairpin-Hlx_DNA-bd_motif"/>
</dbReference>
<reference evidence="3 4" key="1">
    <citation type="submission" date="2023-07" db="EMBL/GenBank/DDBJ databases">
        <title>Genomic Encyclopedia of Type Strains, Phase IV (KMG-IV): sequencing the most valuable type-strain genomes for metagenomic binning, comparative biology and taxonomic classification.</title>
        <authorList>
            <person name="Goeker M."/>
        </authorList>
    </citation>
    <scope>NUCLEOTIDE SEQUENCE [LARGE SCALE GENOMIC DNA]</scope>
    <source>
        <strain evidence="3 4">DSM 29005</strain>
    </source>
</reference>
<accession>A0ABT9ZHW3</accession>
<dbReference type="Pfam" id="PF10531">
    <property type="entry name" value="SLBB"/>
    <property type="match status" value="1"/>
</dbReference>
<evidence type="ECO:0000313" key="3">
    <source>
        <dbReference type="EMBL" id="MDQ0231570.1"/>
    </source>
</evidence>
<dbReference type="InterPro" id="IPR004509">
    <property type="entry name" value="Competence_ComEA_HhH"/>
</dbReference>
<feature type="transmembrane region" description="Helical" evidence="1">
    <location>
        <begin position="12"/>
        <end position="31"/>
    </location>
</feature>
<feature type="domain" description="Helix-hairpin-helix DNA-binding motif class 1" evidence="2">
    <location>
        <begin position="159"/>
        <end position="178"/>
    </location>
</feature>
<dbReference type="Gene3D" id="3.10.20.600">
    <property type="match status" value="1"/>
</dbReference>
<evidence type="ECO:0000256" key="1">
    <source>
        <dbReference type="SAM" id="Phobius"/>
    </source>
</evidence>
<keyword evidence="1" id="KW-1133">Transmembrane helix</keyword>
<keyword evidence="4" id="KW-1185">Reference proteome</keyword>
<dbReference type="PANTHER" id="PTHR21180">
    <property type="entry name" value="ENDONUCLEASE/EXONUCLEASE/PHOSPHATASE FAMILY DOMAIN-CONTAINING PROTEIN 1"/>
    <property type="match status" value="1"/>
</dbReference>
<dbReference type="NCBIfam" id="TIGR00426">
    <property type="entry name" value="competence protein ComEA helix-hairpin-helix repeat region"/>
    <property type="match status" value="1"/>
</dbReference>
<name>A0ABT9ZHW3_9BACI</name>
<dbReference type="SUPFAM" id="SSF142984">
    <property type="entry name" value="Nqo1 middle domain-like"/>
    <property type="match status" value="1"/>
</dbReference>
<dbReference type="SUPFAM" id="SSF47781">
    <property type="entry name" value="RuvA domain 2-like"/>
    <property type="match status" value="1"/>
</dbReference>
<dbReference type="Gene3D" id="1.10.150.280">
    <property type="entry name" value="AF1531-like domain"/>
    <property type="match status" value="1"/>
</dbReference>